<dbReference type="Pfam" id="PF00266">
    <property type="entry name" value="Aminotran_5"/>
    <property type="match status" value="1"/>
</dbReference>
<evidence type="ECO:0000259" key="1">
    <source>
        <dbReference type="Pfam" id="PF00266"/>
    </source>
</evidence>
<gene>
    <name evidence="2" type="ORF">AB8O55_16520</name>
</gene>
<dbReference type="Gene3D" id="3.90.1150.10">
    <property type="entry name" value="Aspartate Aminotransferase, domain 1"/>
    <property type="match status" value="1"/>
</dbReference>
<dbReference type="Proteomes" id="UP001564626">
    <property type="component" value="Unassembled WGS sequence"/>
</dbReference>
<dbReference type="RefSeq" id="WP_345355366.1">
    <property type="nucleotide sequence ID" value="NZ_BAABII010000001.1"/>
</dbReference>
<dbReference type="GO" id="GO:0008483">
    <property type="term" value="F:transaminase activity"/>
    <property type="evidence" value="ECO:0007669"/>
    <property type="project" value="UniProtKB-KW"/>
</dbReference>
<dbReference type="SUPFAM" id="SSF53383">
    <property type="entry name" value="PLP-dependent transferases"/>
    <property type="match status" value="1"/>
</dbReference>
<keyword evidence="2" id="KW-0808">Transferase</keyword>
<reference evidence="2 3" key="1">
    <citation type="submission" date="2024-08" db="EMBL/GenBank/DDBJ databases">
        <title>Genome mining of Saccharopolyspora cebuensis PGLac3 from Nigerian medicinal plant.</title>
        <authorList>
            <person name="Ezeobiora C.E."/>
            <person name="Igbokwe N.H."/>
            <person name="Amin D.H."/>
            <person name="Mendie U.E."/>
        </authorList>
    </citation>
    <scope>NUCLEOTIDE SEQUENCE [LARGE SCALE GENOMIC DNA]</scope>
    <source>
        <strain evidence="2 3">PGLac3</strain>
    </source>
</reference>
<dbReference type="PANTHER" id="PTHR43586">
    <property type="entry name" value="CYSTEINE DESULFURASE"/>
    <property type="match status" value="1"/>
</dbReference>
<organism evidence="2 3">
    <name type="scientific">Saccharopolyspora cebuensis</name>
    <dbReference type="NCBI Taxonomy" id="418759"/>
    <lineage>
        <taxon>Bacteria</taxon>
        <taxon>Bacillati</taxon>
        <taxon>Actinomycetota</taxon>
        <taxon>Actinomycetes</taxon>
        <taxon>Pseudonocardiales</taxon>
        <taxon>Pseudonocardiaceae</taxon>
        <taxon>Saccharopolyspora</taxon>
    </lineage>
</organism>
<dbReference type="InterPro" id="IPR015422">
    <property type="entry name" value="PyrdxlP-dep_Trfase_small"/>
</dbReference>
<dbReference type="InterPro" id="IPR015424">
    <property type="entry name" value="PyrdxlP-dep_Trfase"/>
</dbReference>
<dbReference type="Gene3D" id="3.40.640.10">
    <property type="entry name" value="Type I PLP-dependent aspartate aminotransferase-like (Major domain)"/>
    <property type="match status" value="1"/>
</dbReference>
<keyword evidence="2" id="KW-0032">Aminotransferase</keyword>
<keyword evidence="3" id="KW-1185">Reference proteome</keyword>
<comment type="caution">
    <text evidence="2">The sequence shown here is derived from an EMBL/GenBank/DDBJ whole genome shotgun (WGS) entry which is preliminary data.</text>
</comment>
<dbReference type="InterPro" id="IPR015421">
    <property type="entry name" value="PyrdxlP-dep_Trfase_major"/>
</dbReference>
<dbReference type="InterPro" id="IPR000192">
    <property type="entry name" value="Aminotrans_V_dom"/>
</dbReference>
<protein>
    <submittedName>
        <fullName evidence="2">Aminotransferase class V-fold PLP-dependent enzyme</fullName>
    </submittedName>
</protein>
<evidence type="ECO:0000313" key="3">
    <source>
        <dbReference type="Proteomes" id="UP001564626"/>
    </source>
</evidence>
<dbReference type="PANTHER" id="PTHR43586:SF21">
    <property type="entry name" value="PYRIDOXAL PHOSPHATE (PLP)-DEPENDENT ASPARTATE AMINOTRANSFERASE SUPERFAMILY"/>
    <property type="match status" value="1"/>
</dbReference>
<feature type="domain" description="Aminotransferase class V" evidence="1">
    <location>
        <begin position="49"/>
        <end position="287"/>
    </location>
</feature>
<dbReference type="EMBL" id="JBGEHV010000029">
    <property type="protein sequence ID" value="MEY8041015.1"/>
    <property type="molecule type" value="Genomic_DNA"/>
</dbReference>
<evidence type="ECO:0000313" key="2">
    <source>
        <dbReference type="EMBL" id="MEY8041015.1"/>
    </source>
</evidence>
<proteinExistence type="predicted"/>
<sequence>MREAFGTTFDVPPGYLNTAAIGVPATATAAAVGDAVARWGRGGIGPGDFDEAVEAGRRGFARLIGVDAARVAVGSTASQLVGAVAAGLPAGSRVLVLRGEFTSVSFPFAAQADRGVRVAEAGAAEFADRAPDHDLVAISAVQSADGWRVDLDALRAARAGGTRVLLDVSQVAGWAPLELDWADYVVGVGYKWLLAPRGAAWLSVHPDAPPPRPDAANWFAAHDPSAMYGLPLRLAGGPAGLDLSPVWFAQVGAGAALDWLTGLDLAEVAAHCTGLADRFRGALGMAPAGSAIVAVDRPDAAERLTRAGVRCSVRAGAVRLSFHLYNTEEDVDLAVRALGG</sequence>
<accession>A0ABV4CIT7</accession>
<name>A0ABV4CIT7_9PSEU</name>